<evidence type="ECO:0000256" key="1">
    <source>
        <dbReference type="ARBA" id="ARBA00004141"/>
    </source>
</evidence>
<dbReference type="EMBL" id="QETB01000001">
    <property type="protein sequence ID" value="PWF26944.1"/>
    <property type="molecule type" value="Genomic_DNA"/>
</dbReference>
<gene>
    <name evidence="8" type="ORF">DD236_00570</name>
</gene>
<comment type="caution">
    <text evidence="8">The sequence shown here is derived from an EMBL/GenBank/DDBJ whole genome shotgun (WGS) entry which is preliminary data.</text>
</comment>
<dbReference type="Gene3D" id="3.90.550.10">
    <property type="entry name" value="Spore Coat Polysaccharide Biosynthesis Protein SpsA, Chain A"/>
    <property type="match status" value="1"/>
</dbReference>
<keyword evidence="8" id="KW-0328">Glycosyltransferase</keyword>
<feature type="transmembrane region" description="Helical" evidence="5">
    <location>
        <begin position="251"/>
        <end position="271"/>
    </location>
</feature>
<evidence type="ECO:0000256" key="4">
    <source>
        <dbReference type="ARBA" id="ARBA00023136"/>
    </source>
</evidence>
<feature type="transmembrane region" description="Helical" evidence="5">
    <location>
        <begin position="292"/>
        <end position="312"/>
    </location>
</feature>
<dbReference type="RefSeq" id="WP_109092445.1">
    <property type="nucleotide sequence ID" value="NZ_JBQDCU010000051.1"/>
</dbReference>
<dbReference type="AlphaFoldDB" id="A0A2V1KD99"/>
<keyword evidence="4 5" id="KW-0472">Membrane</keyword>
<dbReference type="InterPro" id="IPR029044">
    <property type="entry name" value="Nucleotide-diphossugar_trans"/>
</dbReference>
<evidence type="ECO:0000313" key="8">
    <source>
        <dbReference type="EMBL" id="PWF26944.1"/>
    </source>
</evidence>
<dbReference type="GO" id="GO:0016020">
    <property type="term" value="C:membrane"/>
    <property type="evidence" value="ECO:0007669"/>
    <property type="project" value="UniProtKB-SubCell"/>
</dbReference>
<comment type="subcellular location">
    <subcellularLocation>
        <location evidence="1">Membrane</location>
        <topology evidence="1">Multi-pass membrane protein</topology>
    </subcellularLocation>
</comment>
<dbReference type="Pfam" id="PF04138">
    <property type="entry name" value="GtrA_DPMS_TM"/>
    <property type="match status" value="1"/>
</dbReference>
<proteinExistence type="predicted"/>
<evidence type="ECO:0000313" key="9">
    <source>
        <dbReference type="Proteomes" id="UP000245283"/>
    </source>
</evidence>
<dbReference type="Pfam" id="PF00535">
    <property type="entry name" value="Glycos_transf_2"/>
    <property type="match status" value="1"/>
</dbReference>
<name>A0A2V1KD99_9ACTO</name>
<feature type="transmembrane region" description="Helical" evidence="5">
    <location>
        <begin position="220"/>
        <end position="245"/>
    </location>
</feature>
<feature type="transmembrane region" description="Helical" evidence="5">
    <location>
        <begin position="318"/>
        <end position="335"/>
    </location>
</feature>
<organism evidence="8 9">
    <name type="scientific">Ancrocorticia populi</name>
    <dbReference type="NCBI Taxonomy" id="2175228"/>
    <lineage>
        <taxon>Bacteria</taxon>
        <taxon>Bacillati</taxon>
        <taxon>Actinomycetota</taxon>
        <taxon>Actinomycetes</taxon>
        <taxon>Actinomycetales</taxon>
        <taxon>Actinomycetaceae</taxon>
        <taxon>Ancrocorticia</taxon>
    </lineage>
</organism>
<keyword evidence="8" id="KW-0808">Transferase</keyword>
<dbReference type="OrthoDB" id="9810303at2"/>
<dbReference type="CDD" id="cd04179">
    <property type="entry name" value="DPM_DPG-synthase_like"/>
    <property type="match status" value="1"/>
</dbReference>
<dbReference type="PANTHER" id="PTHR10859">
    <property type="entry name" value="GLYCOSYL TRANSFERASE"/>
    <property type="match status" value="1"/>
</dbReference>
<reference evidence="9" key="1">
    <citation type="submission" date="2018-05" db="EMBL/GenBank/DDBJ databases">
        <authorList>
            <person name="Li Y."/>
        </authorList>
    </citation>
    <scope>NUCLEOTIDE SEQUENCE [LARGE SCALE GENOMIC DNA]</scope>
    <source>
        <strain evidence="9">sk1b4</strain>
    </source>
</reference>
<dbReference type="Proteomes" id="UP000245283">
    <property type="component" value="Unassembled WGS sequence"/>
</dbReference>
<dbReference type="GO" id="GO:0000271">
    <property type="term" value="P:polysaccharide biosynthetic process"/>
    <property type="evidence" value="ECO:0007669"/>
    <property type="project" value="InterPro"/>
</dbReference>
<sequence length="367" mass="40064">MIILIPTLEPTLALVELIESLQTELPACRILIVDDGSGPEYQTVFNALDRRNVTVIGYGINRGKGYALRTGFEWCMQHASDEVVVCADSDGQHRPEDIAKVGEAARAHPEAVVLGVREFVGKVPVRSRFGNWATAAFFRLATGVKIRDTQTGLRAYGPGQLGRLLAVPGDRFEWELNALLATADSGQEIIQVQIDTVYEDGNAGSHFRPVTDSARVFRPLLSFGAVGFGCWALEMFVFVVLASVLGLSGPVGLAFAVVASRVASGVVNFLANKSRVFGDTSRDRIKRQAVQYVALAVALLSITIVGVEILTLIGLAPWIAKVIMDVSCFVLSFSVQRRWIFRRQRLVGERVGSKQVNFSRQDQDVVS</sequence>
<protein>
    <submittedName>
        <fullName evidence="8">Dolichyl-phosphate beta-D-mannosyltransferase</fullName>
    </submittedName>
</protein>
<feature type="domain" description="GtrA/DPMS transmembrane" evidence="7">
    <location>
        <begin position="223"/>
        <end position="341"/>
    </location>
</feature>
<dbReference type="InterPro" id="IPR007267">
    <property type="entry name" value="GtrA_DPMS_TM"/>
</dbReference>
<evidence type="ECO:0000256" key="3">
    <source>
        <dbReference type="ARBA" id="ARBA00022989"/>
    </source>
</evidence>
<evidence type="ECO:0000259" key="6">
    <source>
        <dbReference type="Pfam" id="PF00535"/>
    </source>
</evidence>
<dbReference type="GO" id="GO:0006487">
    <property type="term" value="P:protein N-linked glycosylation"/>
    <property type="evidence" value="ECO:0007669"/>
    <property type="project" value="TreeGrafter"/>
</dbReference>
<evidence type="ECO:0000259" key="7">
    <source>
        <dbReference type="Pfam" id="PF04138"/>
    </source>
</evidence>
<evidence type="ECO:0000256" key="5">
    <source>
        <dbReference type="SAM" id="Phobius"/>
    </source>
</evidence>
<dbReference type="InterPro" id="IPR001173">
    <property type="entry name" value="Glyco_trans_2-like"/>
</dbReference>
<keyword evidence="3 5" id="KW-1133">Transmembrane helix</keyword>
<dbReference type="SUPFAM" id="SSF53448">
    <property type="entry name" value="Nucleotide-diphospho-sugar transferases"/>
    <property type="match status" value="1"/>
</dbReference>
<keyword evidence="9" id="KW-1185">Reference proteome</keyword>
<feature type="domain" description="Glycosyltransferase 2-like" evidence="6">
    <location>
        <begin position="3"/>
        <end position="130"/>
    </location>
</feature>
<dbReference type="GO" id="GO:0016757">
    <property type="term" value="F:glycosyltransferase activity"/>
    <property type="evidence" value="ECO:0007669"/>
    <property type="project" value="UniProtKB-KW"/>
</dbReference>
<evidence type="ECO:0000256" key="2">
    <source>
        <dbReference type="ARBA" id="ARBA00022692"/>
    </source>
</evidence>
<keyword evidence="2 5" id="KW-0812">Transmembrane</keyword>
<accession>A0A2V1KD99</accession>
<dbReference type="PANTHER" id="PTHR10859:SF114">
    <property type="entry name" value="DOLICHOL-PHOSPHATE MANNOSYLTRANSFERASE"/>
    <property type="match status" value="1"/>
</dbReference>